<organism evidence="1 2">
    <name type="scientific">Subdoligranulum variabile DSM 15176</name>
    <dbReference type="NCBI Taxonomy" id="411471"/>
    <lineage>
        <taxon>Bacteria</taxon>
        <taxon>Bacillati</taxon>
        <taxon>Bacillota</taxon>
        <taxon>Clostridia</taxon>
        <taxon>Eubacteriales</taxon>
        <taxon>Oscillospiraceae</taxon>
        <taxon>Subdoligranulum</taxon>
    </lineage>
</organism>
<dbReference type="EMBL" id="ACBY02000030">
    <property type="protein sequence ID" value="EFB75229.1"/>
    <property type="molecule type" value="Genomic_DNA"/>
</dbReference>
<reference evidence="1" key="1">
    <citation type="submission" date="2009-12" db="EMBL/GenBank/DDBJ databases">
        <authorList>
            <person name="Weinstock G."/>
            <person name="Sodergren E."/>
            <person name="Clifton S."/>
            <person name="Fulton L."/>
            <person name="Fulton B."/>
            <person name="Courtney L."/>
            <person name="Fronick C."/>
            <person name="Harrison M."/>
            <person name="Strong C."/>
            <person name="Farmer C."/>
            <person name="Delahaunty K."/>
            <person name="Markovic C."/>
            <person name="Hall O."/>
            <person name="Minx P."/>
            <person name="Tomlinson C."/>
            <person name="Mitreva M."/>
            <person name="Nelson J."/>
            <person name="Hou S."/>
            <person name="Wollam A."/>
            <person name="Pepin K.H."/>
            <person name="Johnson M."/>
            <person name="Bhonagiri V."/>
            <person name="Nash W.E."/>
            <person name="Warren W."/>
            <person name="Chinwalla A."/>
            <person name="Mardis E.R."/>
            <person name="Wilson R.K."/>
        </authorList>
    </citation>
    <scope>NUCLEOTIDE SEQUENCE [LARGE SCALE GENOMIC DNA]</scope>
    <source>
        <strain evidence="1">DSM 15176</strain>
    </source>
</reference>
<protein>
    <submittedName>
        <fullName evidence="1">Uncharacterized protein</fullName>
    </submittedName>
</protein>
<proteinExistence type="predicted"/>
<comment type="caution">
    <text evidence="1">The sequence shown here is derived from an EMBL/GenBank/DDBJ whole genome shotgun (WGS) entry which is preliminary data.</text>
</comment>
<keyword evidence="2" id="KW-1185">Reference proteome</keyword>
<name>D1PQ37_9FIRM</name>
<evidence type="ECO:0000313" key="1">
    <source>
        <dbReference type="EMBL" id="EFB75229.1"/>
    </source>
</evidence>
<sequence length="41" mass="4329">MPCLIFILLPKVVKYNEVLGKPAAAKIFSAGCCAGARQAVH</sequence>
<dbReference type="Proteomes" id="UP000003438">
    <property type="component" value="Unassembled WGS sequence"/>
</dbReference>
<accession>D1PQ37</accession>
<dbReference type="AlphaFoldDB" id="D1PQ37"/>
<dbReference type="HOGENOM" id="CLU_3277624_0_0_9"/>
<evidence type="ECO:0000313" key="2">
    <source>
        <dbReference type="Proteomes" id="UP000003438"/>
    </source>
</evidence>
<dbReference type="STRING" id="411471.SUBVAR_06505"/>
<gene>
    <name evidence="1" type="ORF">SUBVAR_06505</name>
</gene>